<comment type="caution">
    <text evidence="2">The sequence shown here is derived from an EMBL/GenBank/DDBJ whole genome shotgun (WGS) entry which is preliminary data.</text>
</comment>
<evidence type="ECO:0000313" key="3">
    <source>
        <dbReference type="Proteomes" id="UP000887226"/>
    </source>
</evidence>
<keyword evidence="3" id="KW-1185">Reference proteome</keyword>
<reference evidence="2" key="1">
    <citation type="journal article" date="2021" name="IMA Fungus">
        <title>Genomic characterization of three marine fungi, including Emericellopsis atlantica sp. nov. with signatures of a generalist lifestyle and marine biomass degradation.</title>
        <authorList>
            <person name="Hagestad O.C."/>
            <person name="Hou L."/>
            <person name="Andersen J.H."/>
            <person name="Hansen E.H."/>
            <person name="Altermark B."/>
            <person name="Li C."/>
            <person name="Kuhnert E."/>
            <person name="Cox R.J."/>
            <person name="Crous P.W."/>
            <person name="Spatafora J.W."/>
            <person name="Lail K."/>
            <person name="Amirebrahimi M."/>
            <person name="Lipzen A."/>
            <person name="Pangilinan J."/>
            <person name="Andreopoulos W."/>
            <person name="Hayes R.D."/>
            <person name="Ng V."/>
            <person name="Grigoriev I.V."/>
            <person name="Jackson S.A."/>
            <person name="Sutton T.D.S."/>
            <person name="Dobson A.D.W."/>
            <person name="Rama T."/>
        </authorList>
    </citation>
    <scope>NUCLEOTIDE SEQUENCE</scope>
    <source>
        <strain evidence="2">TRa3180A</strain>
    </source>
</reference>
<accession>A0A9P7Z559</accession>
<sequence>MVMALPAYTDLARDILSHRLVVEGYPAKAITDGDIKGYLSRLSEVTQMIGLLEPVAPRSDQHGRAGWIHWETSGAHFYTWEQPLLLFSVDVYTCKQFDPKTVVDFTKTSLQTTKMTAKDFSSFSPTLKVVNQPVFKYTLSDAEQAAPIARLLAGQPPRTILALVLYQFSGPDELSNLGRHTEREACEEMFGNDDTWMTKLYGAYDSFCTFFIVIGQTLKRPVDLLRATRNSPTGLMTLNNAKARLGISDDGFKKYYGVGDLSRVWDINTLAIPRKYRSLAHLIDILLYRGTHQPAHLVAATHYVAIDHAAPGGMFKTLRFPFAPLLGDTRTLSREGSKESREMCGLAVDFFSAVIRHEREADEMARPI</sequence>
<dbReference type="GO" id="GO:0008295">
    <property type="term" value="P:spermidine biosynthetic process"/>
    <property type="evidence" value="ECO:0007669"/>
    <property type="project" value="InterPro"/>
</dbReference>
<dbReference type="Proteomes" id="UP000887226">
    <property type="component" value="Unassembled WGS sequence"/>
</dbReference>
<dbReference type="AlphaFoldDB" id="A0A9P7Z559"/>
<comment type="cofactor">
    <cofactor evidence="1">
        <name>pyruvate</name>
        <dbReference type="ChEBI" id="CHEBI:15361"/>
    </cofactor>
</comment>
<organism evidence="2 3">
    <name type="scientific">Calycina marina</name>
    <dbReference type="NCBI Taxonomy" id="1763456"/>
    <lineage>
        <taxon>Eukaryota</taxon>
        <taxon>Fungi</taxon>
        <taxon>Dikarya</taxon>
        <taxon>Ascomycota</taxon>
        <taxon>Pezizomycotina</taxon>
        <taxon>Leotiomycetes</taxon>
        <taxon>Helotiales</taxon>
        <taxon>Pezizellaceae</taxon>
        <taxon>Calycina</taxon>
    </lineage>
</organism>
<evidence type="ECO:0000256" key="1">
    <source>
        <dbReference type="ARBA" id="ARBA00001928"/>
    </source>
</evidence>
<dbReference type="InterPro" id="IPR003826">
    <property type="entry name" value="AdoMetDC_fam_prok"/>
</dbReference>
<name>A0A9P7Z559_9HELO</name>
<proteinExistence type="predicted"/>
<gene>
    <name evidence="2" type="ORF">BJ878DRAFT_500926</name>
</gene>
<evidence type="ECO:0000313" key="2">
    <source>
        <dbReference type="EMBL" id="KAG9245545.1"/>
    </source>
</evidence>
<dbReference type="EMBL" id="MU253841">
    <property type="protein sequence ID" value="KAG9245545.1"/>
    <property type="molecule type" value="Genomic_DNA"/>
</dbReference>
<dbReference type="Gene3D" id="3.60.90.10">
    <property type="entry name" value="S-adenosylmethionine decarboxylase"/>
    <property type="match status" value="1"/>
</dbReference>
<dbReference type="Pfam" id="PF02675">
    <property type="entry name" value="AdoMet_dc"/>
    <property type="match status" value="1"/>
</dbReference>
<protein>
    <submittedName>
        <fullName evidence="2">Uncharacterized protein</fullName>
    </submittedName>
</protein>
<dbReference type="OrthoDB" id="4747001at2759"/>
<dbReference type="GO" id="GO:0004014">
    <property type="term" value="F:adenosylmethionine decarboxylase activity"/>
    <property type="evidence" value="ECO:0007669"/>
    <property type="project" value="InterPro"/>
</dbReference>